<dbReference type="InterPro" id="IPR023210">
    <property type="entry name" value="NADP_OxRdtase_dom"/>
</dbReference>
<reference evidence="3" key="1">
    <citation type="submission" date="2023-06" db="EMBL/GenBank/DDBJ databases">
        <title>Genome-scale phylogeny and comparative genomics of the fungal order Sordariales.</title>
        <authorList>
            <consortium name="Lawrence Berkeley National Laboratory"/>
            <person name="Hensen N."/>
            <person name="Bonometti L."/>
            <person name="Westerberg I."/>
            <person name="Brannstrom I.O."/>
            <person name="Guillou S."/>
            <person name="Cros-Aarteil S."/>
            <person name="Calhoun S."/>
            <person name="Haridas S."/>
            <person name="Kuo A."/>
            <person name="Mondo S."/>
            <person name="Pangilinan J."/>
            <person name="Riley R."/>
            <person name="Labutti K."/>
            <person name="Andreopoulos B."/>
            <person name="Lipzen A."/>
            <person name="Chen C."/>
            <person name="Yanf M."/>
            <person name="Daum C."/>
            <person name="Ng V."/>
            <person name="Clum A."/>
            <person name="Steindorff A."/>
            <person name="Ohm R."/>
            <person name="Martin F."/>
            <person name="Silar P."/>
            <person name="Natvig D."/>
            <person name="Lalanne C."/>
            <person name="Gautier V."/>
            <person name="Ament-Velasquez S.L."/>
            <person name="Kruys A."/>
            <person name="Hutchinson M.I."/>
            <person name="Powell A.J."/>
            <person name="Barry K."/>
            <person name="Miller A.N."/>
            <person name="Grigoriev I.V."/>
            <person name="Debuchy R."/>
            <person name="Gladieux P."/>
            <person name="Thoren M.H."/>
            <person name="Johannesson H."/>
        </authorList>
    </citation>
    <scope>NUCLEOTIDE SEQUENCE</scope>
    <source>
        <strain evidence="3">SMH4607-1</strain>
    </source>
</reference>
<keyword evidence="1" id="KW-0560">Oxidoreductase</keyword>
<gene>
    <name evidence="3" type="ORF">B0H67DRAFT_481902</name>
</gene>
<accession>A0AA40AZL6</accession>
<evidence type="ECO:0000313" key="3">
    <source>
        <dbReference type="EMBL" id="KAK0724861.1"/>
    </source>
</evidence>
<dbReference type="Pfam" id="PF00248">
    <property type="entry name" value="Aldo_ket_red"/>
    <property type="match status" value="1"/>
</dbReference>
<dbReference type="SUPFAM" id="SSF51430">
    <property type="entry name" value="NAD(P)-linked oxidoreductase"/>
    <property type="match status" value="1"/>
</dbReference>
<dbReference type="GO" id="GO:0016491">
    <property type="term" value="F:oxidoreductase activity"/>
    <property type="evidence" value="ECO:0007669"/>
    <property type="project" value="UniProtKB-KW"/>
</dbReference>
<dbReference type="InterPro" id="IPR020471">
    <property type="entry name" value="AKR"/>
</dbReference>
<dbReference type="CDD" id="cd19075">
    <property type="entry name" value="AKR_AKR7A1-5"/>
    <property type="match status" value="1"/>
</dbReference>
<dbReference type="InterPro" id="IPR050523">
    <property type="entry name" value="AKR_Detox_Biosynth"/>
</dbReference>
<dbReference type="PANTHER" id="PTHR43364">
    <property type="entry name" value="NADH-SPECIFIC METHYLGLYOXAL REDUCTASE-RELATED"/>
    <property type="match status" value="1"/>
</dbReference>
<organism evidence="3 4">
    <name type="scientific">Lasiosphaeris hirsuta</name>
    <dbReference type="NCBI Taxonomy" id="260670"/>
    <lineage>
        <taxon>Eukaryota</taxon>
        <taxon>Fungi</taxon>
        <taxon>Dikarya</taxon>
        <taxon>Ascomycota</taxon>
        <taxon>Pezizomycotina</taxon>
        <taxon>Sordariomycetes</taxon>
        <taxon>Sordariomycetidae</taxon>
        <taxon>Sordariales</taxon>
        <taxon>Lasiosphaeriaceae</taxon>
        <taxon>Lasiosphaeris</taxon>
    </lineage>
</organism>
<evidence type="ECO:0000259" key="2">
    <source>
        <dbReference type="Pfam" id="PF00248"/>
    </source>
</evidence>
<dbReference type="PANTHER" id="PTHR43364:SF4">
    <property type="entry name" value="NAD(P)-LINKED OXIDOREDUCTASE SUPERFAMILY PROTEIN"/>
    <property type="match status" value="1"/>
</dbReference>
<dbReference type="Gene3D" id="3.20.20.100">
    <property type="entry name" value="NADP-dependent oxidoreductase domain"/>
    <property type="match status" value="1"/>
</dbReference>
<dbReference type="InterPro" id="IPR036812">
    <property type="entry name" value="NAD(P)_OxRdtase_dom_sf"/>
</dbReference>
<dbReference type="InterPro" id="IPR018170">
    <property type="entry name" value="Aldo/ket_reductase_CS"/>
</dbReference>
<dbReference type="Proteomes" id="UP001172102">
    <property type="component" value="Unassembled WGS sequence"/>
</dbReference>
<evidence type="ECO:0000313" key="4">
    <source>
        <dbReference type="Proteomes" id="UP001172102"/>
    </source>
</evidence>
<dbReference type="PRINTS" id="PR00069">
    <property type="entry name" value="ALDKETRDTASE"/>
</dbReference>
<dbReference type="PROSITE" id="PS00062">
    <property type="entry name" value="ALDOKETO_REDUCTASE_2"/>
    <property type="match status" value="1"/>
</dbReference>
<evidence type="ECO:0000256" key="1">
    <source>
        <dbReference type="ARBA" id="ARBA00023002"/>
    </source>
</evidence>
<comment type="caution">
    <text evidence="3">The sequence shown here is derived from an EMBL/GenBank/DDBJ whole genome shotgun (WGS) entry which is preliminary data.</text>
</comment>
<sequence length="341" mass="37725">MAKSRIILGLMGFAPDENTGARLHEVDDLKKALDIFQSRGYSELDTARAYGGGAQEGFTRQAGWKEGGFSIATKVYPIPPGNHAPEVITREFETSLRELGTDSVDIAYLHAPDRTVPFAATLAAMDALHKAGKFKQLGLSNFAAFEVAEVALTCAHHGWVRPTVYQAVYNCMQRGIEAELLPACRRYGLDVVVYSPIVGGLLSGQITRKETVPAEGRFSDKFLNGWVRERYFRDSTFDAIAELRAAAEREGVSTIEVALRWLVHHSKLYVHGGDGIIIGVSKLEHIDSNLDHLEKGPLSEELLGALDRMWQIAKGEEAPYWHLDLEYAYDTKEVLFGEGSK</sequence>
<proteinExistence type="predicted"/>
<feature type="domain" description="NADP-dependent oxidoreductase" evidence="2">
    <location>
        <begin position="5"/>
        <end position="310"/>
    </location>
</feature>
<keyword evidence="4" id="KW-1185">Reference proteome</keyword>
<protein>
    <submittedName>
        <fullName evidence="3">Aflatoxin B1 aldehyde reductase-like protein</fullName>
    </submittedName>
</protein>
<dbReference type="AlphaFoldDB" id="A0AA40AZL6"/>
<name>A0AA40AZL6_9PEZI</name>
<dbReference type="EMBL" id="JAUKUA010000002">
    <property type="protein sequence ID" value="KAK0724861.1"/>
    <property type="molecule type" value="Genomic_DNA"/>
</dbReference>